<dbReference type="Proteomes" id="UP000006512">
    <property type="component" value="Unassembled WGS sequence"/>
</dbReference>
<dbReference type="OrthoDB" id="1434485at2"/>
<evidence type="ECO:0000313" key="2">
    <source>
        <dbReference type="Proteomes" id="UP000006512"/>
    </source>
</evidence>
<gene>
    <name evidence="1" type="ORF">ABI_23140</name>
</gene>
<proteinExistence type="predicted"/>
<name>F4QNJ4_9CAUL</name>
<dbReference type="EMBL" id="GL883078">
    <property type="protein sequence ID" value="EGF90902.1"/>
    <property type="molecule type" value="Genomic_DNA"/>
</dbReference>
<dbReference type="AlphaFoldDB" id="F4QNJ4"/>
<dbReference type="STRING" id="715226.ABI_23140"/>
<organism evidence="1 2">
    <name type="scientific">Asticcacaulis biprosthecium C19</name>
    <dbReference type="NCBI Taxonomy" id="715226"/>
    <lineage>
        <taxon>Bacteria</taxon>
        <taxon>Pseudomonadati</taxon>
        <taxon>Pseudomonadota</taxon>
        <taxon>Alphaproteobacteria</taxon>
        <taxon>Caulobacterales</taxon>
        <taxon>Caulobacteraceae</taxon>
        <taxon>Asticcacaulis</taxon>
    </lineage>
</organism>
<keyword evidence="2" id="KW-1185">Reference proteome</keyword>
<dbReference type="HOGENOM" id="CLU_1831005_0_0_5"/>
<evidence type="ECO:0000313" key="1">
    <source>
        <dbReference type="EMBL" id="EGF90902.1"/>
    </source>
</evidence>
<reference evidence="2" key="1">
    <citation type="submission" date="2011-03" db="EMBL/GenBank/DDBJ databases">
        <title>Draft genome sequence of Brevundimonas diminuta.</title>
        <authorList>
            <person name="Brown P.J.B."/>
            <person name="Buechlein A."/>
            <person name="Hemmerich C."/>
            <person name="Brun Y.V."/>
        </authorList>
    </citation>
    <scope>NUCLEOTIDE SEQUENCE [LARGE SCALE GENOMIC DNA]</scope>
    <source>
        <strain evidence="2">C19</strain>
    </source>
</reference>
<protein>
    <submittedName>
        <fullName evidence="1">Uncharacterized protein</fullName>
    </submittedName>
</protein>
<sequence length="140" mass="15607">MRTERDGWATTAPGQFSDYNNKGPLAWIVDPPMVVEKPIANGRIQISLHGLHERRMRKYMQTGRVTDLGGERCIDLGRVDWADADHNGDVLFASGGCLYRMPQPFAGTDPSSPRCIADLNDLSFEARIAPDHAVQWPQTN</sequence>
<accession>F4QNJ4</accession>